<evidence type="ECO:0000313" key="2">
    <source>
        <dbReference type="Proteomes" id="UP000183832"/>
    </source>
</evidence>
<dbReference type="EMBL" id="CVRI01000021">
    <property type="protein sequence ID" value="CRK91742.1"/>
    <property type="molecule type" value="Genomic_DNA"/>
</dbReference>
<dbReference type="Proteomes" id="UP000183832">
    <property type="component" value="Unassembled WGS sequence"/>
</dbReference>
<name>A0A1J1HYX6_9DIPT</name>
<keyword evidence="2" id="KW-1185">Reference proteome</keyword>
<accession>A0A1J1HYX6</accession>
<dbReference type="AlphaFoldDB" id="A0A1J1HYX6"/>
<evidence type="ECO:0000313" key="1">
    <source>
        <dbReference type="EMBL" id="CRK91742.1"/>
    </source>
</evidence>
<protein>
    <submittedName>
        <fullName evidence="1">CLUMA_CG005376, isoform A</fullName>
    </submittedName>
</protein>
<sequence>MKIFRRLTNHKGFEQKKRKCIKGDFLSQGIYRRKKKDLASSSKSSKLFENQAYCLIEYDFKKRFL</sequence>
<reference evidence="1 2" key="1">
    <citation type="submission" date="2015-04" db="EMBL/GenBank/DDBJ databases">
        <authorList>
            <person name="Syromyatnikov M.Y."/>
            <person name="Popov V.N."/>
        </authorList>
    </citation>
    <scope>NUCLEOTIDE SEQUENCE [LARGE SCALE GENOMIC DNA]</scope>
</reference>
<gene>
    <name evidence="1" type="ORF">CLUMA_CG005376</name>
</gene>
<organism evidence="1 2">
    <name type="scientific">Clunio marinus</name>
    <dbReference type="NCBI Taxonomy" id="568069"/>
    <lineage>
        <taxon>Eukaryota</taxon>
        <taxon>Metazoa</taxon>
        <taxon>Ecdysozoa</taxon>
        <taxon>Arthropoda</taxon>
        <taxon>Hexapoda</taxon>
        <taxon>Insecta</taxon>
        <taxon>Pterygota</taxon>
        <taxon>Neoptera</taxon>
        <taxon>Endopterygota</taxon>
        <taxon>Diptera</taxon>
        <taxon>Nematocera</taxon>
        <taxon>Chironomoidea</taxon>
        <taxon>Chironomidae</taxon>
        <taxon>Clunio</taxon>
    </lineage>
</organism>
<proteinExistence type="predicted"/>